<keyword evidence="2" id="KW-0687">Ribonucleoprotein</keyword>
<dbReference type="SUPFAM" id="SSF50104">
    <property type="entry name" value="Translation proteins SH3-like domain"/>
    <property type="match status" value="1"/>
</dbReference>
<dbReference type="InterPro" id="IPR008991">
    <property type="entry name" value="Translation_prot_SH3-like_sf"/>
</dbReference>
<dbReference type="CDD" id="cd06088">
    <property type="entry name" value="KOW_RPL14"/>
    <property type="match status" value="1"/>
</dbReference>
<evidence type="ECO:0000256" key="1">
    <source>
        <dbReference type="ARBA" id="ARBA00022980"/>
    </source>
</evidence>
<dbReference type="InterPro" id="IPR041985">
    <property type="entry name" value="Ribosomal_eL14_KOW"/>
</dbReference>
<dbReference type="Proteomes" id="UP000824135">
    <property type="component" value="Unassembled WGS sequence"/>
</dbReference>
<reference evidence="3" key="2">
    <citation type="submission" date="2021-04" db="EMBL/GenBank/DDBJ databases">
        <authorList>
            <person name="Gilroy R."/>
        </authorList>
    </citation>
    <scope>NUCLEOTIDE SEQUENCE</scope>
    <source>
        <strain evidence="3">CHK199-9574</strain>
    </source>
</reference>
<dbReference type="EMBL" id="DXCO01000034">
    <property type="protein sequence ID" value="HIY78343.1"/>
    <property type="molecule type" value="Genomic_DNA"/>
</dbReference>
<organism evidence="3 4">
    <name type="scientific">Candidatus Borkfalkia excrementavium</name>
    <dbReference type="NCBI Taxonomy" id="2838505"/>
    <lineage>
        <taxon>Bacteria</taxon>
        <taxon>Bacillati</taxon>
        <taxon>Bacillota</taxon>
        <taxon>Clostridia</taxon>
        <taxon>Christensenellales</taxon>
        <taxon>Christensenellaceae</taxon>
        <taxon>Candidatus Borkfalkia</taxon>
    </lineage>
</organism>
<proteinExistence type="predicted"/>
<protein>
    <submittedName>
        <fullName evidence="3">KOW domain-containing RNA-binding protein</fullName>
    </submittedName>
</protein>
<keyword evidence="1" id="KW-0689">Ribosomal protein</keyword>
<reference evidence="3" key="1">
    <citation type="journal article" date="2021" name="PeerJ">
        <title>Extensive microbial diversity within the chicken gut microbiome revealed by metagenomics and culture.</title>
        <authorList>
            <person name="Gilroy R."/>
            <person name="Ravi A."/>
            <person name="Getino M."/>
            <person name="Pursley I."/>
            <person name="Horton D.L."/>
            <person name="Alikhan N.F."/>
            <person name="Baker D."/>
            <person name="Gharbi K."/>
            <person name="Hall N."/>
            <person name="Watson M."/>
            <person name="Adriaenssens E.M."/>
            <person name="Foster-Nyarko E."/>
            <person name="Jarju S."/>
            <person name="Secka A."/>
            <person name="Antonio M."/>
            <person name="Oren A."/>
            <person name="Chaudhuri R.R."/>
            <person name="La Ragione R."/>
            <person name="Hildebrand F."/>
            <person name="Pallen M.J."/>
        </authorList>
    </citation>
    <scope>NUCLEOTIDE SEQUENCE</scope>
    <source>
        <strain evidence="3">CHK199-9574</strain>
    </source>
</reference>
<comment type="caution">
    <text evidence="3">The sequence shown here is derived from an EMBL/GenBank/DDBJ whole genome shotgun (WGS) entry which is preliminary data.</text>
</comment>
<accession>A0A9D2CF03</accession>
<dbReference type="AlphaFoldDB" id="A0A9D2CF03"/>
<name>A0A9D2CF03_9FIRM</name>
<dbReference type="GO" id="GO:0005840">
    <property type="term" value="C:ribosome"/>
    <property type="evidence" value="ECO:0007669"/>
    <property type="project" value="UniProtKB-KW"/>
</dbReference>
<evidence type="ECO:0000256" key="2">
    <source>
        <dbReference type="ARBA" id="ARBA00023274"/>
    </source>
</evidence>
<sequence length="100" mass="11190">MKVQTPEIGGACESISGRDKGRLYLISAKDGETLLLCDGKYRSCKNPKRKNRRHVRLLPAFYPEISAKIAEGKDEDSEVRSVLLRLGQERAKSGKSKIDQ</sequence>
<dbReference type="GO" id="GO:1990904">
    <property type="term" value="C:ribonucleoprotein complex"/>
    <property type="evidence" value="ECO:0007669"/>
    <property type="project" value="UniProtKB-KW"/>
</dbReference>
<gene>
    <name evidence="3" type="ORF">H9728_04800</name>
</gene>
<evidence type="ECO:0000313" key="4">
    <source>
        <dbReference type="Proteomes" id="UP000824135"/>
    </source>
</evidence>
<evidence type="ECO:0000313" key="3">
    <source>
        <dbReference type="EMBL" id="HIY78343.1"/>
    </source>
</evidence>